<comment type="caution">
    <text evidence="4">The sequence shown here is derived from an EMBL/GenBank/DDBJ whole genome shotgun (WGS) entry which is preliminary data.</text>
</comment>
<dbReference type="VEuPathDB" id="ToxoDB:BESB_071780"/>
<dbReference type="InterPro" id="IPR051709">
    <property type="entry name" value="Ub-ligase/GTPase-reg"/>
</dbReference>
<dbReference type="EMBL" id="NWUJ01000007">
    <property type="protein sequence ID" value="PFH34026.1"/>
    <property type="molecule type" value="Genomic_DNA"/>
</dbReference>
<sequence length="734" mass="77409">MKGAASFSLASHEKKAEGFLRSLLATFRDSGRSRGSEGERRFWFKAPGLPASGVAAAVALLAVSQSRPSSSERPLRASKSSLLLPPSRRLLRCAESASSDAPLRLQQAEPRASPPASLSSATLAVAPVARSAFASARGPAAACAAAPSSAAKKSGEGAKKKGPRQQILFWGDKAAIPGGAASDFLAPTEISWFGEQAATRAPWRHLSFGPAFGVALNEQNEVVIWGSFSPEEETGGTEEQRTNSELRKHFISPVYLKLPFLVADAQCSAAEIFLLSTSGRVFILADLAELFRRLSEAPEVVQHGDDVSVEVDAEGTVSASVPFLRLRGLPPDSGAEAAGEKLDEGAEKSRGSLWLSRARNAVLQWTGLADRVVKMSVGTTHAAFVTRDGSLYCCGANLYGECGVEPRPLDEASLHVRMHRVDFSNADVDWGATKTSAPKIADVSCGLHHTLCLSKEGKVYAFGDDSKIQLGLGDTRSNQQGVAGTTWMERLKGNKVHIPRAVSYSYADRHLQHSPVAVLPPSGFPGVKQCTVTAVAAGDDFSLLLFQDNHQEFSDTRLKRNALLCCGETAFGQCGRTLQQQQQVLSPVVFPRSASAVHSPSSPAGRSSFALTSSRDLPGPSSIFCAEKVACGSAHCLALMSSGKLVGWGFNAHGQVGAGGRVKGAVSPPRTIAVDAQGSTGPSAGSESSQGDEVQEGKLAPPLARYLSDGDGTNNLEIRNVFCKFNSSAAIRAE</sequence>
<dbReference type="KEGG" id="bbes:BESB_071780"/>
<organism evidence="4 5">
    <name type="scientific">Besnoitia besnoiti</name>
    <name type="common">Apicomplexan protozoan</name>
    <dbReference type="NCBI Taxonomy" id="94643"/>
    <lineage>
        <taxon>Eukaryota</taxon>
        <taxon>Sar</taxon>
        <taxon>Alveolata</taxon>
        <taxon>Apicomplexa</taxon>
        <taxon>Conoidasida</taxon>
        <taxon>Coccidia</taxon>
        <taxon>Eucoccidiorida</taxon>
        <taxon>Eimeriorina</taxon>
        <taxon>Sarcocystidae</taxon>
        <taxon>Besnoitia</taxon>
    </lineage>
</organism>
<dbReference type="RefSeq" id="XP_029218035.1">
    <property type="nucleotide sequence ID" value="XM_029365551.1"/>
</dbReference>
<feature type="repeat" description="RCC1" evidence="2">
    <location>
        <begin position="389"/>
        <end position="456"/>
    </location>
</feature>
<dbReference type="AlphaFoldDB" id="A0A2A9MDJ8"/>
<dbReference type="PROSITE" id="PS00626">
    <property type="entry name" value="RCC1_2"/>
    <property type="match status" value="1"/>
</dbReference>
<dbReference type="SUPFAM" id="SSF50985">
    <property type="entry name" value="RCC1/BLIP-II"/>
    <property type="match status" value="1"/>
</dbReference>
<dbReference type="PANTHER" id="PTHR45622:SF58">
    <property type="entry name" value="REGULATOR OF CHROMOSOME CONDENSATION DOMAIN-CONTAINING PROTEIN"/>
    <property type="match status" value="1"/>
</dbReference>
<evidence type="ECO:0000313" key="4">
    <source>
        <dbReference type="EMBL" id="PFH34026.1"/>
    </source>
</evidence>
<dbReference type="Pfam" id="PF13540">
    <property type="entry name" value="RCC1_2"/>
    <property type="match status" value="3"/>
</dbReference>
<reference evidence="4 5" key="1">
    <citation type="submission" date="2017-09" db="EMBL/GenBank/DDBJ databases">
        <title>Genome sequencing of Besnoitia besnoiti strain Bb-Ger1.</title>
        <authorList>
            <person name="Schares G."/>
            <person name="Venepally P."/>
            <person name="Lorenzi H.A."/>
        </authorList>
    </citation>
    <scope>NUCLEOTIDE SEQUENCE [LARGE SCALE GENOMIC DNA]</scope>
    <source>
        <strain evidence="4 5">Bb-Ger1</strain>
    </source>
</reference>
<evidence type="ECO:0000256" key="3">
    <source>
        <dbReference type="SAM" id="MobiDB-lite"/>
    </source>
</evidence>
<evidence type="ECO:0000256" key="2">
    <source>
        <dbReference type="PROSITE-ProRule" id="PRU00235"/>
    </source>
</evidence>
<accession>A0A2A9MDJ8</accession>
<keyword evidence="5" id="KW-1185">Reference proteome</keyword>
<proteinExistence type="predicted"/>
<dbReference type="Gene3D" id="2.130.10.30">
    <property type="entry name" value="Regulator of chromosome condensation 1/beta-lactamase-inhibitor protein II"/>
    <property type="match status" value="1"/>
</dbReference>
<dbReference type="InterPro" id="IPR000408">
    <property type="entry name" value="Reg_chr_condens"/>
</dbReference>
<dbReference type="InterPro" id="IPR009091">
    <property type="entry name" value="RCC1/BLIP-II"/>
</dbReference>
<feature type="region of interest" description="Disordered" evidence="3">
    <location>
        <begin position="672"/>
        <end position="696"/>
    </location>
</feature>
<evidence type="ECO:0000313" key="5">
    <source>
        <dbReference type="Proteomes" id="UP000224006"/>
    </source>
</evidence>
<dbReference type="GeneID" id="40312104"/>
<dbReference type="STRING" id="94643.A0A2A9MDJ8"/>
<dbReference type="PRINTS" id="PR00633">
    <property type="entry name" value="RCCNDNSATION"/>
</dbReference>
<evidence type="ECO:0000256" key="1">
    <source>
        <dbReference type="ARBA" id="ARBA00022737"/>
    </source>
</evidence>
<feature type="compositionally biased region" description="Polar residues" evidence="3">
    <location>
        <begin position="677"/>
        <end position="692"/>
    </location>
</feature>
<feature type="repeat" description="RCC1" evidence="2">
    <location>
        <begin position="457"/>
        <end position="548"/>
    </location>
</feature>
<dbReference type="PANTHER" id="PTHR45622">
    <property type="entry name" value="UBIQUITIN-PROTEIN LIGASE E3A-RELATED"/>
    <property type="match status" value="1"/>
</dbReference>
<dbReference type="Proteomes" id="UP000224006">
    <property type="component" value="Unassembled WGS sequence"/>
</dbReference>
<keyword evidence="1" id="KW-0677">Repeat</keyword>
<name>A0A2A9MDJ8_BESBE</name>
<dbReference type="PROSITE" id="PS50012">
    <property type="entry name" value="RCC1_3"/>
    <property type="match status" value="2"/>
</dbReference>
<protein>
    <submittedName>
        <fullName evidence="4">Regulator of chromosome condensation (RCC1) repeat-containing protein</fullName>
    </submittedName>
</protein>
<gene>
    <name evidence="4" type="ORF">BESB_071780</name>
</gene>
<dbReference type="OrthoDB" id="8068875at2759"/>